<dbReference type="SMART" id="SM00331">
    <property type="entry name" value="PP2C_SIG"/>
    <property type="match status" value="1"/>
</dbReference>
<evidence type="ECO:0000313" key="4">
    <source>
        <dbReference type="EMBL" id="SDZ11211.1"/>
    </source>
</evidence>
<dbReference type="PANTHER" id="PTHR30204:SF97">
    <property type="entry name" value="MERR FAMILY REGULATORY PROTEIN"/>
    <property type="match status" value="1"/>
</dbReference>
<dbReference type="STRING" id="418495.SAMN05216215_10475"/>
<dbReference type="RefSeq" id="WP_093274201.1">
    <property type="nucleotide sequence ID" value="NZ_FNOK01000047.1"/>
</dbReference>
<name>A0A1H3QDL8_9PSEU</name>
<dbReference type="InterPro" id="IPR009061">
    <property type="entry name" value="DNA-bd_dom_put_sf"/>
</dbReference>
<dbReference type="PANTHER" id="PTHR30204">
    <property type="entry name" value="REDOX-CYCLING DRUG-SENSING TRANSCRIPTIONAL ACTIVATOR SOXR"/>
    <property type="match status" value="1"/>
</dbReference>
<dbReference type="OrthoDB" id="9801841at2"/>
<dbReference type="PROSITE" id="PS50937">
    <property type="entry name" value="HTH_MERR_2"/>
    <property type="match status" value="1"/>
</dbReference>
<keyword evidence="5" id="KW-1185">Reference proteome</keyword>
<dbReference type="SUPFAM" id="SSF46955">
    <property type="entry name" value="Putative DNA-binding domain"/>
    <property type="match status" value="1"/>
</dbReference>
<evidence type="ECO:0000313" key="5">
    <source>
        <dbReference type="Proteomes" id="UP000199529"/>
    </source>
</evidence>
<dbReference type="PROSITE" id="PS51746">
    <property type="entry name" value="PPM_2"/>
    <property type="match status" value="1"/>
</dbReference>
<dbReference type="CDD" id="cd01107">
    <property type="entry name" value="HTH_BmrR"/>
    <property type="match status" value="1"/>
</dbReference>
<accession>A0A1H3QDL8</accession>
<evidence type="ECO:0000256" key="1">
    <source>
        <dbReference type="ARBA" id="ARBA00023125"/>
    </source>
</evidence>
<dbReference type="Gene3D" id="3.60.40.10">
    <property type="entry name" value="PPM-type phosphatase domain"/>
    <property type="match status" value="1"/>
</dbReference>
<keyword evidence="1" id="KW-0238">DNA-binding</keyword>
<evidence type="ECO:0000259" key="2">
    <source>
        <dbReference type="PROSITE" id="PS50937"/>
    </source>
</evidence>
<feature type="domain" description="PPM-type phosphatase" evidence="3">
    <location>
        <begin position="124"/>
        <end position="354"/>
    </location>
</feature>
<dbReference type="Proteomes" id="UP000199529">
    <property type="component" value="Unassembled WGS sequence"/>
</dbReference>
<dbReference type="GO" id="GO:0003677">
    <property type="term" value="F:DNA binding"/>
    <property type="evidence" value="ECO:0007669"/>
    <property type="project" value="UniProtKB-KW"/>
</dbReference>
<dbReference type="EMBL" id="FNOK01000047">
    <property type="protein sequence ID" value="SDZ11211.1"/>
    <property type="molecule type" value="Genomic_DNA"/>
</dbReference>
<dbReference type="AlphaFoldDB" id="A0A1H3QDL8"/>
<dbReference type="SUPFAM" id="SSF81606">
    <property type="entry name" value="PP2C-like"/>
    <property type="match status" value="1"/>
</dbReference>
<dbReference type="Pfam" id="PF13411">
    <property type="entry name" value="MerR_1"/>
    <property type="match status" value="1"/>
</dbReference>
<protein>
    <submittedName>
        <fullName evidence="4">Protein phosphatase</fullName>
    </submittedName>
</protein>
<dbReference type="InterPro" id="IPR036457">
    <property type="entry name" value="PPM-type-like_dom_sf"/>
</dbReference>
<dbReference type="InterPro" id="IPR001932">
    <property type="entry name" value="PPM-type_phosphatase-like_dom"/>
</dbReference>
<dbReference type="InterPro" id="IPR047057">
    <property type="entry name" value="MerR_fam"/>
</dbReference>
<reference evidence="5" key="1">
    <citation type="submission" date="2016-10" db="EMBL/GenBank/DDBJ databases">
        <authorList>
            <person name="Varghese N."/>
            <person name="Submissions S."/>
        </authorList>
    </citation>
    <scope>NUCLEOTIDE SEQUENCE [LARGE SCALE GENOMIC DNA]</scope>
    <source>
        <strain evidence="5">CGMCC 4.3530</strain>
    </source>
</reference>
<gene>
    <name evidence="4" type="ORF">SAMN05216215_10475</name>
</gene>
<organism evidence="4 5">
    <name type="scientific">Saccharopolyspora shandongensis</name>
    <dbReference type="NCBI Taxonomy" id="418495"/>
    <lineage>
        <taxon>Bacteria</taxon>
        <taxon>Bacillati</taxon>
        <taxon>Actinomycetota</taxon>
        <taxon>Actinomycetes</taxon>
        <taxon>Pseudonocardiales</taxon>
        <taxon>Pseudonocardiaceae</taxon>
        <taxon>Saccharopolyspora</taxon>
    </lineage>
</organism>
<dbReference type="Gene3D" id="1.10.1660.10">
    <property type="match status" value="1"/>
</dbReference>
<dbReference type="GO" id="GO:0003700">
    <property type="term" value="F:DNA-binding transcription factor activity"/>
    <property type="evidence" value="ECO:0007669"/>
    <property type="project" value="InterPro"/>
</dbReference>
<dbReference type="CDD" id="cd00143">
    <property type="entry name" value="PP2Cc"/>
    <property type="match status" value="1"/>
</dbReference>
<evidence type="ECO:0000259" key="3">
    <source>
        <dbReference type="PROSITE" id="PS51746"/>
    </source>
</evidence>
<dbReference type="InterPro" id="IPR000551">
    <property type="entry name" value="MerR-type_HTH_dom"/>
</dbReference>
<sequence>MSRLSIGEFAQASGLTPKALRLYDELGLLPPADVDPRSGYRSYDRCQLEHARLVAWLRGLGMPLARIRVVCDLPPLAAAAEVGSYWRQVEADTAARGELAAFLVDHLSRRNAEMTDVPAEWELRSAARDDRGFVRDENQDAVYEGRNLFAVADGFGAQGMDRVASVAAVDALGALDAEVPAGNLLKALGAAANGARQAVHDFAADPAREHVGTTLTAMLWSGAQFALAHVGDTRAYLLRDGELTQITHDHTFVQSLVDEGKLTPEEAATHPNRATLLRALQRGGAVEPDLHLREARSGDRYLLCSDGLHAAVPEQQLRDTLGAAGDPEEAVERFTELIRDAGAPDNFAFVVVDALARA</sequence>
<dbReference type="SMART" id="SM00422">
    <property type="entry name" value="HTH_MERR"/>
    <property type="match status" value="1"/>
</dbReference>
<proteinExistence type="predicted"/>
<dbReference type="SMART" id="SM00332">
    <property type="entry name" value="PP2Cc"/>
    <property type="match status" value="1"/>
</dbReference>
<feature type="domain" description="HTH merR-type" evidence="2">
    <location>
        <begin position="3"/>
        <end position="73"/>
    </location>
</feature>
<dbReference type="PROSITE" id="PS00552">
    <property type="entry name" value="HTH_MERR_1"/>
    <property type="match status" value="1"/>
</dbReference>
<dbReference type="Pfam" id="PF13672">
    <property type="entry name" value="PP2C_2"/>
    <property type="match status" value="1"/>
</dbReference>